<reference evidence="1 2" key="2">
    <citation type="journal article" date="2022" name="Mol. Ecol. Resour.">
        <title>The genomes of chicory, endive, great burdock and yacon provide insights into Asteraceae paleo-polyploidization history and plant inulin production.</title>
        <authorList>
            <person name="Fan W."/>
            <person name="Wang S."/>
            <person name="Wang H."/>
            <person name="Wang A."/>
            <person name="Jiang F."/>
            <person name="Liu H."/>
            <person name="Zhao H."/>
            <person name="Xu D."/>
            <person name="Zhang Y."/>
        </authorList>
    </citation>
    <scope>NUCLEOTIDE SEQUENCE [LARGE SCALE GENOMIC DNA]</scope>
    <source>
        <strain evidence="2">cv. Niubang</strain>
    </source>
</reference>
<organism evidence="1 2">
    <name type="scientific">Arctium lappa</name>
    <name type="common">Greater burdock</name>
    <name type="synonym">Lappa major</name>
    <dbReference type="NCBI Taxonomy" id="4217"/>
    <lineage>
        <taxon>Eukaryota</taxon>
        <taxon>Viridiplantae</taxon>
        <taxon>Streptophyta</taxon>
        <taxon>Embryophyta</taxon>
        <taxon>Tracheophyta</taxon>
        <taxon>Spermatophyta</taxon>
        <taxon>Magnoliopsida</taxon>
        <taxon>eudicotyledons</taxon>
        <taxon>Gunneridae</taxon>
        <taxon>Pentapetalae</taxon>
        <taxon>asterids</taxon>
        <taxon>campanulids</taxon>
        <taxon>Asterales</taxon>
        <taxon>Asteraceae</taxon>
        <taxon>Carduoideae</taxon>
        <taxon>Cardueae</taxon>
        <taxon>Arctiinae</taxon>
        <taxon>Arctium</taxon>
    </lineage>
</organism>
<reference evidence="2" key="1">
    <citation type="journal article" date="2022" name="Mol. Ecol. Resour.">
        <title>The genomes of chicory, endive, great burdock and yacon provide insights into Asteraceae palaeo-polyploidization history and plant inulin production.</title>
        <authorList>
            <person name="Fan W."/>
            <person name="Wang S."/>
            <person name="Wang H."/>
            <person name="Wang A."/>
            <person name="Jiang F."/>
            <person name="Liu H."/>
            <person name="Zhao H."/>
            <person name="Xu D."/>
            <person name="Zhang Y."/>
        </authorList>
    </citation>
    <scope>NUCLEOTIDE SEQUENCE [LARGE SCALE GENOMIC DNA]</scope>
    <source>
        <strain evidence="2">cv. Niubang</strain>
    </source>
</reference>
<proteinExistence type="predicted"/>
<protein>
    <submittedName>
        <fullName evidence="1">Uncharacterized protein</fullName>
    </submittedName>
</protein>
<evidence type="ECO:0000313" key="1">
    <source>
        <dbReference type="EMBL" id="KAI3673124.1"/>
    </source>
</evidence>
<comment type="caution">
    <text evidence="1">The sequence shown here is derived from an EMBL/GenBank/DDBJ whole genome shotgun (WGS) entry which is preliminary data.</text>
</comment>
<dbReference type="EMBL" id="CM042061">
    <property type="protein sequence ID" value="KAI3673124.1"/>
    <property type="molecule type" value="Genomic_DNA"/>
</dbReference>
<evidence type="ECO:0000313" key="2">
    <source>
        <dbReference type="Proteomes" id="UP001055879"/>
    </source>
</evidence>
<sequence>MVILVKEYTLVSLGSAISPRSTDSGFIAEDSKCLARNSVCWPNFVFRHSPWFPLAVGAGVFGETSFESRVPSSSSKLPLFSPEYTESDSEDSHSMHSLDHRDSLKFGVFVNAKESAPKRQPEEAQGSNDLVKPIHDLLKSLNFDKAFSSSSSSKPSKLPKKNFSPPQRSFLTLIKENQSVNLKKSKSKGISTFPLPSSEKGILGPKPSLSPSSSKSFKVDIKGKEKDLDSQNPSSSSNQYVPFSSNTYHQNDDLPISSSSILNLQIPIPEDQNPSDPILPNPTQPEPSSIISFHTS</sequence>
<dbReference type="Proteomes" id="UP001055879">
    <property type="component" value="Linkage Group LG15"/>
</dbReference>
<gene>
    <name evidence="1" type="ORF">L6452_39239</name>
</gene>
<keyword evidence="2" id="KW-1185">Reference proteome</keyword>
<name>A0ACB8XRY8_ARCLA</name>
<accession>A0ACB8XRY8</accession>